<dbReference type="GO" id="GO:0016491">
    <property type="term" value="F:oxidoreductase activity"/>
    <property type="evidence" value="ECO:0007669"/>
    <property type="project" value="UniProtKB-KW"/>
</dbReference>
<keyword evidence="2" id="KW-0560">Oxidoreductase</keyword>
<comment type="similarity">
    <text evidence="1">Belongs to the short-chain dehydrogenases/reductases (SDR) family.</text>
</comment>
<dbReference type="eggNOG" id="COG1028">
    <property type="taxonomic scope" value="Bacteria"/>
</dbReference>
<evidence type="ECO:0000313" key="5">
    <source>
        <dbReference type="Proteomes" id="UP000179145"/>
    </source>
</evidence>
<evidence type="ECO:0000259" key="3">
    <source>
        <dbReference type="SMART" id="SM00822"/>
    </source>
</evidence>
<dbReference type="InterPro" id="IPR020904">
    <property type="entry name" value="Sc_DH/Rdtase_CS"/>
</dbReference>
<dbReference type="InterPro" id="IPR057326">
    <property type="entry name" value="KR_dom"/>
</dbReference>
<dbReference type="InterPro" id="IPR036291">
    <property type="entry name" value="NAD(P)-bd_dom_sf"/>
</dbReference>
<dbReference type="AlphaFoldDB" id="A0A1D8USY3"/>
<dbReference type="Gene3D" id="3.40.50.720">
    <property type="entry name" value="NAD(P)-binding Rossmann-like Domain"/>
    <property type="match status" value="1"/>
</dbReference>
<dbReference type="RefSeq" id="WP_070402472.1">
    <property type="nucleotide sequence ID" value="NZ_BJVW01000008.1"/>
</dbReference>
<name>A0A1D8USY3_9PROT</name>
<protein>
    <submittedName>
        <fullName evidence="4">Oxidoreductase</fullName>
    </submittedName>
</protein>
<dbReference type="InterPro" id="IPR002347">
    <property type="entry name" value="SDR_fam"/>
</dbReference>
<keyword evidence="5" id="KW-1185">Reference proteome</keyword>
<dbReference type="SMART" id="SM00822">
    <property type="entry name" value="PKS_KR"/>
    <property type="match status" value="1"/>
</dbReference>
<dbReference type="PANTHER" id="PTHR43639:SF1">
    <property type="entry name" value="SHORT-CHAIN DEHYDROGENASE_REDUCTASE FAMILY PROTEIN"/>
    <property type="match status" value="1"/>
</dbReference>
<gene>
    <name evidence="4" type="ORF">A0U89_05960</name>
</gene>
<dbReference type="OrthoDB" id="154414at2"/>
<dbReference type="PRINTS" id="PR00080">
    <property type="entry name" value="SDRFAMILY"/>
</dbReference>
<dbReference type="PROSITE" id="PS00061">
    <property type="entry name" value="ADH_SHORT"/>
    <property type="match status" value="1"/>
</dbReference>
<feature type="domain" description="Ketoreductase" evidence="3">
    <location>
        <begin position="4"/>
        <end position="188"/>
    </location>
</feature>
<evidence type="ECO:0000313" key="4">
    <source>
        <dbReference type="EMBL" id="AOX16749.1"/>
    </source>
</evidence>
<evidence type="ECO:0000256" key="1">
    <source>
        <dbReference type="ARBA" id="ARBA00006484"/>
    </source>
</evidence>
<reference evidence="4 5" key="1">
    <citation type="journal article" date="2016" name="Microb. Cell Fact.">
        <title>Dissection of exopolysaccharide biosynthesis in Kozakia baliensis.</title>
        <authorList>
            <person name="Brandt J.U."/>
            <person name="Jakob F."/>
            <person name="Behr J."/>
            <person name="Geissler A.J."/>
            <person name="Vogel R.F."/>
        </authorList>
    </citation>
    <scope>NUCLEOTIDE SEQUENCE [LARGE SCALE GENOMIC DNA]</scope>
    <source>
        <strain evidence="4 5">DSM 14400</strain>
    </source>
</reference>
<dbReference type="PRINTS" id="PR00081">
    <property type="entry name" value="GDHRDH"/>
</dbReference>
<dbReference type="SUPFAM" id="SSF51735">
    <property type="entry name" value="NAD(P)-binding Rossmann-fold domains"/>
    <property type="match status" value="1"/>
</dbReference>
<dbReference type="FunFam" id="3.40.50.720:FF:000084">
    <property type="entry name" value="Short-chain dehydrogenase reductase"/>
    <property type="match status" value="1"/>
</dbReference>
<dbReference type="Pfam" id="PF13561">
    <property type="entry name" value="adh_short_C2"/>
    <property type="match status" value="1"/>
</dbReference>
<evidence type="ECO:0000256" key="2">
    <source>
        <dbReference type="ARBA" id="ARBA00023002"/>
    </source>
</evidence>
<sequence length="243" mass="24717">MNQKVALITGGSRGIGGAIAESLANEGFDIAISYANNAACAEDVVKAIQAKGRRALAIKADGSTVEGNKAVISKTLSELGRIDVLVCNAGRYPYGLINEMSTEEIDKTLTLNLRSVMIETAEAVKHMQAGSRLIYIGSAFGERAPFPGISVYSATKAALPGFARGVARDLGSKGITANVVQPGPIDTELNPADGAAAKMLSSFVATGAYGKTADIAAAVSFLASPGAGYVTGSTLTVDGGLCA</sequence>
<dbReference type="STRING" id="153496.A0U89_05960"/>
<proteinExistence type="inferred from homology"/>
<dbReference type="KEGG" id="kba:A0U89_05960"/>
<accession>A0A1D8USY3</accession>
<dbReference type="PANTHER" id="PTHR43639">
    <property type="entry name" value="OXIDOREDUCTASE, SHORT-CHAIN DEHYDROGENASE/REDUCTASE FAMILY (AFU_ORTHOLOGUE AFUA_5G02870)"/>
    <property type="match status" value="1"/>
</dbReference>
<dbReference type="Proteomes" id="UP000179145">
    <property type="component" value="Chromosome"/>
</dbReference>
<dbReference type="EMBL" id="CP014674">
    <property type="protein sequence ID" value="AOX16749.1"/>
    <property type="molecule type" value="Genomic_DNA"/>
</dbReference>
<organism evidence="4 5">
    <name type="scientific">Kozakia baliensis</name>
    <dbReference type="NCBI Taxonomy" id="153496"/>
    <lineage>
        <taxon>Bacteria</taxon>
        <taxon>Pseudomonadati</taxon>
        <taxon>Pseudomonadota</taxon>
        <taxon>Alphaproteobacteria</taxon>
        <taxon>Acetobacterales</taxon>
        <taxon>Acetobacteraceae</taxon>
        <taxon>Kozakia</taxon>
    </lineage>
</organism>